<feature type="region of interest" description="Disordered" evidence="2">
    <location>
        <begin position="87"/>
        <end position="108"/>
    </location>
</feature>
<feature type="coiled-coil region" evidence="1">
    <location>
        <begin position="179"/>
        <end position="234"/>
    </location>
</feature>
<comment type="caution">
    <text evidence="3">The sequence shown here is derived from an EMBL/GenBank/DDBJ whole genome shotgun (WGS) entry which is preliminary data.</text>
</comment>
<proteinExistence type="predicted"/>
<feature type="compositionally biased region" description="Polar residues" evidence="2">
    <location>
        <begin position="18"/>
        <end position="29"/>
    </location>
</feature>
<evidence type="ECO:0000256" key="2">
    <source>
        <dbReference type="SAM" id="MobiDB-lite"/>
    </source>
</evidence>
<evidence type="ECO:0000256" key="1">
    <source>
        <dbReference type="SAM" id="Coils"/>
    </source>
</evidence>
<feature type="compositionally biased region" description="Basic and acidic residues" evidence="2">
    <location>
        <begin position="1"/>
        <end position="13"/>
    </location>
</feature>
<dbReference type="EMBL" id="JNBR01000541">
    <property type="protein sequence ID" value="OQR91324.1"/>
    <property type="molecule type" value="Genomic_DNA"/>
</dbReference>
<protein>
    <submittedName>
        <fullName evidence="3">Uncharacterized protein</fullName>
    </submittedName>
</protein>
<sequence length="454" mass="50015">MRSREAPMYEPARRTGHLPSSSSNRVFTSSERDIADPPRSMELLALGGDVSGGSNQVEFLYLPSGEILAKTSAPKGGRPQLITESSPAKLQMPTPSLQPVTMPPPPAASATTNFEISPTSSYASTLYPQALSPTSVAIKTRGKDLRASHLVSPHQQRILELETLLQHEKKRSLDKMRQLLHEQDKTHELQSQLNALENRCHVLEAALERQDVSARELQEANGRLEARIAALLADGEAKAKHIASLQSDLHRDRDAVAFTPHHETADCSSQTDPADLSPALAAVRVWKHTADELCATSDASGRLDELLRDFPDLAAPPLTPEAPAVAMLKRRLHLVDREWRQTHAKYVELKELCARQCVREADLQNFVNEHRLRGQCSLQSPPPDESPGRMKVVVTSKSAVLSKLDAMRVPHDRVSVVPSARLAKKHERIPTPKAPRKQRPAAKSARGPAARPWV</sequence>
<dbReference type="OrthoDB" id="76606at2759"/>
<evidence type="ECO:0000313" key="4">
    <source>
        <dbReference type="Proteomes" id="UP000243579"/>
    </source>
</evidence>
<feature type="region of interest" description="Disordered" evidence="2">
    <location>
        <begin position="1"/>
        <end position="35"/>
    </location>
</feature>
<evidence type="ECO:0000313" key="3">
    <source>
        <dbReference type="EMBL" id="OQR91324.1"/>
    </source>
</evidence>
<dbReference type="AlphaFoldDB" id="A0A1V9YZT6"/>
<reference evidence="3 4" key="1">
    <citation type="journal article" date="2014" name="Genome Biol. Evol.">
        <title>The secreted proteins of Achlya hypogyna and Thraustotheca clavata identify the ancestral oomycete secretome and reveal gene acquisitions by horizontal gene transfer.</title>
        <authorList>
            <person name="Misner I."/>
            <person name="Blouin N."/>
            <person name="Leonard G."/>
            <person name="Richards T.A."/>
            <person name="Lane C.E."/>
        </authorList>
    </citation>
    <scope>NUCLEOTIDE SEQUENCE [LARGE SCALE GENOMIC DNA]</scope>
    <source>
        <strain evidence="3 4">ATCC 48635</strain>
    </source>
</reference>
<dbReference type="STRING" id="1202772.A0A1V9YZT6"/>
<organism evidence="3 4">
    <name type="scientific">Achlya hypogyna</name>
    <name type="common">Oomycete</name>
    <name type="synonym">Protoachlya hypogyna</name>
    <dbReference type="NCBI Taxonomy" id="1202772"/>
    <lineage>
        <taxon>Eukaryota</taxon>
        <taxon>Sar</taxon>
        <taxon>Stramenopiles</taxon>
        <taxon>Oomycota</taxon>
        <taxon>Saprolegniomycetes</taxon>
        <taxon>Saprolegniales</taxon>
        <taxon>Achlyaceae</taxon>
        <taxon>Achlya</taxon>
    </lineage>
</organism>
<feature type="region of interest" description="Disordered" evidence="2">
    <location>
        <begin position="416"/>
        <end position="454"/>
    </location>
</feature>
<name>A0A1V9YZT6_ACHHY</name>
<keyword evidence="1" id="KW-0175">Coiled coil</keyword>
<dbReference type="Proteomes" id="UP000243579">
    <property type="component" value="Unassembled WGS sequence"/>
</dbReference>
<gene>
    <name evidence="3" type="ORF">ACHHYP_04784</name>
</gene>
<keyword evidence="4" id="KW-1185">Reference proteome</keyword>
<feature type="compositionally biased region" description="Polar residues" evidence="2">
    <location>
        <begin position="87"/>
        <end position="98"/>
    </location>
</feature>
<accession>A0A1V9YZT6</accession>